<accession>A0ABN1GGE2</accession>
<name>A0ABN1GGE2_9CAUL</name>
<proteinExistence type="predicted"/>
<evidence type="ECO:0000313" key="2">
    <source>
        <dbReference type="Proteomes" id="UP001501352"/>
    </source>
</evidence>
<dbReference type="Proteomes" id="UP001501352">
    <property type="component" value="Unassembled WGS sequence"/>
</dbReference>
<keyword evidence="2" id="KW-1185">Reference proteome</keyword>
<gene>
    <name evidence="1" type="ORF">GCM10009422_02180</name>
</gene>
<comment type="caution">
    <text evidence="1">The sequence shown here is derived from an EMBL/GenBank/DDBJ whole genome shotgun (WGS) entry which is preliminary data.</text>
</comment>
<reference evidence="1 2" key="1">
    <citation type="journal article" date="2019" name="Int. J. Syst. Evol. Microbiol.">
        <title>The Global Catalogue of Microorganisms (GCM) 10K type strain sequencing project: providing services to taxonomists for standard genome sequencing and annotation.</title>
        <authorList>
            <consortium name="The Broad Institute Genomics Platform"/>
            <consortium name="The Broad Institute Genome Sequencing Center for Infectious Disease"/>
            <person name="Wu L."/>
            <person name="Ma J."/>
        </authorList>
    </citation>
    <scope>NUCLEOTIDE SEQUENCE [LARGE SCALE GENOMIC DNA]</scope>
    <source>
        <strain evidence="1 2">JCM 12928</strain>
    </source>
</reference>
<evidence type="ECO:0000313" key="1">
    <source>
        <dbReference type="EMBL" id="GAA0610903.1"/>
    </source>
</evidence>
<protein>
    <submittedName>
        <fullName evidence="1">Uncharacterized protein</fullName>
    </submittedName>
</protein>
<sequence length="95" mass="10637">MPWLCSHFTRSPGLNDFSDIRSFLSLLLRLSEYAAYQFRIEKDGRLEKGQDPLVDEPVHFGLRQVLRSICPVHELPTQVGKPTFSLAAGGFFGAG</sequence>
<dbReference type="EMBL" id="BAAAGA010000001">
    <property type="protein sequence ID" value="GAA0610903.1"/>
    <property type="molecule type" value="Genomic_DNA"/>
</dbReference>
<organism evidence="1 2">
    <name type="scientific">Brevundimonas kwangchunensis</name>
    <dbReference type="NCBI Taxonomy" id="322163"/>
    <lineage>
        <taxon>Bacteria</taxon>
        <taxon>Pseudomonadati</taxon>
        <taxon>Pseudomonadota</taxon>
        <taxon>Alphaproteobacteria</taxon>
        <taxon>Caulobacterales</taxon>
        <taxon>Caulobacteraceae</taxon>
        <taxon>Brevundimonas</taxon>
    </lineage>
</organism>